<keyword evidence="6 17" id="KW-0813">Transport</keyword>
<feature type="transmembrane region" description="Helical" evidence="17">
    <location>
        <begin position="298"/>
        <end position="318"/>
    </location>
</feature>
<feature type="transmembrane region" description="Helical" evidence="17">
    <location>
        <begin position="143"/>
        <end position="162"/>
    </location>
</feature>
<geneLocation type="mitochondrion" evidence="20"/>
<dbReference type="EMBL" id="KX057712">
    <property type="protein sequence ID" value="AQM39819.1"/>
    <property type="molecule type" value="Genomic_DNA"/>
</dbReference>
<feature type="domain" description="NADH:ubiquinone oxidoreductase chain 4 N-terminal" evidence="19">
    <location>
        <begin position="1"/>
        <end position="103"/>
    </location>
</feature>
<feature type="transmembrane region" description="Helical" evidence="17">
    <location>
        <begin position="182"/>
        <end position="204"/>
    </location>
</feature>
<comment type="function">
    <text evidence="17">Core subunit of the mitochondrial membrane respiratory chain NADH dehydrogenase (Complex I) which catalyzes electron transfer from NADH through the respiratory chain, using ubiquinone as an electron acceptor. Essential for the catalytic activity and assembly of complex I.</text>
</comment>
<feature type="transmembrane region" description="Helical" evidence="17">
    <location>
        <begin position="339"/>
        <end position="358"/>
    </location>
</feature>
<dbReference type="InterPro" id="IPR001750">
    <property type="entry name" value="ND/Mrp_TM"/>
</dbReference>
<keyword evidence="15 17" id="KW-0472">Membrane</keyword>
<dbReference type="Pfam" id="PF00361">
    <property type="entry name" value="Proton_antipo_M"/>
    <property type="match status" value="1"/>
</dbReference>
<evidence type="ECO:0000256" key="11">
    <source>
        <dbReference type="ARBA" id="ARBA00022989"/>
    </source>
</evidence>
<evidence type="ECO:0000256" key="15">
    <source>
        <dbReference type="ARBA" id="ARBA00023136"/>
    </source>
</evidence>
<dbReference type="RefSeq" id="YP_009349774.1">
    <property type="nucleotide sequence ID" value="NC_033982.1"/>
</dbReference>
<proteinExistence type="inferred from homology"/>
<evidence type="ECO:0000256" key="5">
    <source>
        <dbReference type="ARBA" id="ARBA00021006"/>
    </source>
</evidence>
<evidence type="ECO:0000256" key="7">
    <source>
        <dbReference type="ARBA" id="ARBA00022660"/>
    </source>
</evidence>
<keyword evidence="13 17" id="KW-0830">Ubiquinone</keyword>
<comment type="subcellular location">
    <subcellularLocation>
        <location evidence="2 17">Mitochondrion membrane</location>
        <topology evidence="2 17">Multi-pass membrane protein</topology>
    </subcellularLocation>
</comment>
<comment type="catalytic activity">
    <reaction evidence="16 17">
        <text>a ubiquinone + NADH + 5 H(+)(in) = a ubiquinol + NAD(+) + 4 H(+)(out)</text>
        <dbReference type="Rhea" id="RHEA:29091"/>
        <dbReference type="Rhea" id="RHEA-COMP:9565"/>
        <dbReference type="Rhea" id="RHEA-COMP:9566"/>
        <dbReference type="ChEBI" id="CHEBI:15378"/>
        <dbReference type="ChEBI" id="CHEBI:16389"/>
        <dbReference type="ChEBI" id="CHEBI:17976"/>
        <dbReference type="ChEBI" id="CHEBI:57540"/>
        <dbReference type="ChEBI" id="CHEBI:57945"/>
        <dbReference type="EC" id="7.1.1.2"/>
    </reaction>
</comment>
<comment type="similarity">
    <text evidence="3 17">Belongs to the complex I subunit 4 family.</text>
</comment>
<evidence type="ECO:0000256" key="10">
    <source>
        <dbReference type="ARBA" id="ARBA00022982"/>
    </source>
</evidence>
<dbReference type="PANTHER" id="PTHR43507:SF20">
    <property type="entry name" value="NADH-UBIQUINONE OXIDOREDUCTASE CHAIN 4"/>
    <property type="match status" value="1"/>
</dbReference>
<evidence type="ECO:0000259" key="18">
    <source>
        <dbReference type="Pfam" id="PF00361"/>
    </source>
</evidence>
<evidence type="ECO:0000313" key="20">
    <source>
        <dbReference type="EMBL" id="AQM39819.1"/>
    </source>
</evidence>
<feature type="transmembrane region" description="Helical" evidence="17">
    <location>
        <begin position="422"/>
        <end position="445"/>
    </location>
</feature>
<evidence type="ECO:0000256" key="2">
    <source>
        <dbReference type="ARBA" id="ARBA00004225"/>
    </source>
</evidence>
<dbReference type="Pfam" id="PF01059">
    <property type="entry name" value="Oxidored_q5_N"/>
    <property type="match status" value="1"/>
</dbReference>
<name>A0A1Q1MP13_9ORTH</name>
<comment type="function">
    <text evidence="1">Core subunit of the mitochondrial membrane respiratory chain NADH dehydrogenase (Complex I) that is believed to belong to the minimal assembly required for catalysis. Complex I functions in the transfer of electrons from NADH to the respiratory chain. The immediate electron acceptor for the enzyme is believed to be ubiquinone.</text>
</comment>
<dbReference type="CTD" id="4538"/>
<keyword evidence="7 17" id="KW-0679">Respiratory chain</keyword>
<keyword evidence="14 17" id="KW-0496">Mitochondrion</keyword>
<evidence type="ECO:0000259" key="19">
    <source>
        <dbReference type="Pfam" id="PF01059"/>
    </source>
</evidence>
<accession>A0A1Q1MP13</accession>
<protein>
    <recommendedName>
        <fullName evidence="5 17">NADH-ubiquinone oxidoreductase chain 4</fullName>
        <ecNumber evidence="4 17">7.1.1.2</ecNumber>
    </recommendedName>
</protein>
<dbReference type="GO" id="GO:0048039">
    <property type="term" value="F:ubiquinone binding"/>
    <property type="evidence" value="ECO:0007669"/>
    <property type="project" value="TreeGrafter"/>
</dbReference>
<feature type="transmembrane region" description="Helical" evidence="17">
    <location>
        <begin position="378"/>
        <end position="401"/>
    </location>
</feature>
<evidence type="ECO:0000256" key="3">
    <source>
        <dbReference type="ARBA" id="ARBA00009025"/>
    </source>
</evidence>
<dbReference type="PANTHER" id="PTHR43507">
    <property type="entry name" value="NADH-UBIQUINONE OXIDOREDUCTASE CHAIN 4"/>
    <property type="match status" value="1"/>
</dbReference>
<evidence type="ECO:0000256" key="13">
    <source>
        <dbReference type="ARBA" id="ARBA00023075"/>
    </source>
</evidence>
<feature type="domain" description="NADH:quinone oxidoreductase/Mrp antiporter transmembrane" evidence="18">
    <location>
        <begin position="106"/>
        <end position="390"/>
    </location>
</feature>
<gene>
    <name evidence="20" type="primary">ND4</name>
</gene>
<dbReference type="GO" id="GO:0015990">
    <property type="term" value="P:electron transport coupled proton transport"/>
    <property type="evidence" value="ECO:0007669"/>
    <property type="project" value="TreeGrafter"/>
</dbReference>
<feature type="transmembrane region" description="Helical" evidence="17">
    <location>
        <begin position="272"/>
        <end position="292"/>
    </location>
</feature>
<organism evidence="20">
    <name type="scientific">Pseudokuzicus pieli</name>
    <dbReference type="NCBI Taxonomy" id="1945535"/>
    <lineage>
        <taxon>Eukaryota</taxon>
        <taxon>Metazoa</taxon>
        <taxon>Ecdysozoa</taxon>
        <taxon>Arthropoda</taxon>
        <taxon>Hexapoda</taxon>
        <taxon>Insecta</taxon>
        <taxon>Pterygota</taxon>
        <taxon>Neoptera</taxon>
        <taxon>Polyneoptera</taxon>
        <taxon>Orthoptera</taxon>
        <taxon>Ensifera</taxon>
        <taxon>Tettigoniidea</taxon>
        <taxon>Tettigonioidea</taxon>
        <taxon>Tettigoniidae</taxon>
        <taxon>Meconematinae</taxon>
        <taxon>Pseudokuzicus</taxon>
    </lineage>
</organism>
<keyword evidence="9" id="KW-1278">Translocase</keyword>
<dbReference type="AlphaFoldDB" id="A0A1Q1MP13"/>
<evidence type="ECO:0000256" key="8">
    <source>
        <dbReference type="ARBA" id="ARBA00022692"/>
    </source>
</evidence>
<evidence type="ECO:0000256" key="1">
    <source>
        <dbReference type="ARBA" id="ARBA00003257"/>
    </source>
</evidence>
<feature type="transmembrane region" description="Helical" evidence="17">
    <location>
        <begin position="112"/>
        <end position="131"/>
    </location>
</feature>
<dbReference type="GO" id="GO:0008137">
    <property type="term" value="F:NADH dehydrogenase (ubiquinone) activity"/>
    <property type="evidence" value="ECO:0007669"/>
    <property type="project" value="UniProtKB-UniRule"/>
</dbReference>
<keyword evidence="12 17" id="KW-0520">NAD</keyword>
<reference evidence="20" key="1">
    <citation type="submission" date="2016-04" db="EMBL/GenBank/DDBJ databases">
        <title>Towards a higher-level phylogeny of ensiferan insects inferred from mitochondrial genome sequences.</title>
        <authorList>
            <person name="Zhou Z.J."/>
        </authorList>
    </citation>
    <scope>NUCLEOTIDE SEQUENCE</scope>
</reference>
<feature type="transmembrane region" description="Helical" evidence="17">
    <location>
        <begin position="85"/>
        <end position="106"/>
    </location>
</feature>
<dbReference type="EC" id="7.1.1.2" evidence="4 17"/>
<dbReference type="InterPro" id="IPR000260">
    <property type="entry name" value="NADH4_N"/>
</dbReference>
<evidence type="ECO:0000256" key="16">
    <source>
        <dbReference type="ARBA" id="ARBA00049551"/>
    </source>
</evidence>
<evidence type="ECO:0000256" key="4">
    <source>
        <dbReference type="ARBA" id="ARBA00012944"/>
    </source>
</evidence>
<evidence type="ECO:0000256" key="17">
    <source>
        <dbReference type="RuleBase" id="RU003297"/>
    </source>
</evidence>
<keyword evidence="8 17" id="KW-0812">Transmembrane</keyword>
<dbReference type="GeneID" id="31085616"/>
<sequence length="446" mass="51201">MLKFILMLVFLIPLSFLNKFWWLVQSMLYLMTFFYMMSYITLTDFCNLSYIFGVDILSYGLIMLSFWICSLMITASEKVYHYKYFNSFFFFFVIFLLLMLCCTFSSMGLFSFYLFFEGSLIPTLFLILGWGYQPERLQAGMYLLFYTLLASLPLLVSLFNIYGFYGSLYIGLLNNISLSSLLFYMSLILAFLVKMPMFMVHLWLPKAHVEAPVSGSMILAGVLLKLGGYGLLRVYLMLTKLGLSYNIIWISISLIGGFLMSLVCLRQVDLKALIAYSSVVHMGMALGGMMTLTEWGFMSMYTLMIAHGLCSSGLFALANISYERLGSRSLLINKGLMNFMPSMTLWWFLLSSSNMAALPSLNLMGEIGLLNSLVMWSWISMIMLMLLSFFSAAYSLYLYSYSQHGMIYSGIYSCSMGYLREYLLLMLHWLPLNILVLKGDLFILWL</sequence>
<evidence type="ECO:0000256" key="12">
    <source>
        <dbReference type="ARBA" id="ARBA00023027"/>
    </source>
</evidence>
<dbReference type="GO" id="GO:0042773">
    <property type="term" value="P:ATP synthesis coupled electron transport"/>
    <property type="evidence" value="ECO:0007669"/>
    <property type="project" value="InterPro"/>
</dbReference>
<feature type="transmembrane region" description="Helical" evidence="17">
    <location>
        <begin position="216"/>
        <end position="235"/>
    </location>
</feature>
<dbReference type="GO" id="GO:0003954">
    <property type="term" value="F:NADH dehydrogenase activity"/>
    <property type="evidence" value="ECO:0007669"/>
    <property type="project" value="TreeGrafter"/>
</dbReference>
<dbReference type="InterPro" id="IPR003918">
    <property type="entry name" value="NADH_UbQ_OxRdtase"/>
</dbReference>
<dbReference type="PRINTS" id="PR01437">
    <property type="entry name" value="NUOXDRDTASE4"/>
</dbReference>
<evidence type="ECO:0000256" key="14">
    <source>
        <dbReference type="ARBA" id="ARBA00023128"/>
    </source>
</evidence>
<evidence type="ECO:0000256" key="6">
    <source>
        <dbReference type="ARBA" id="ARBA00022448"/>
    </source>
</evidence>
<keyword evidence="11 17" id="KW-1133">Transmembrane helix</keyword>
<keyword evidence="10 17" id="KW-0249">Electron transport</keyword>
<dbReference type="GO" id="GO:0031966">
    <property type="term" value="C:mitochondrial membrane"/>
    <property type="evidence" value="ECO:0007669"/>
    <property type="project" value="UniProtKB-SubCell"/>
</dbReference>
<feature type="transmembrane region" description="Helical" evidence="17">
    <location>
        <begin position="48"/>
        <end position="73"/>
    </location>
</feature>
<evidence type="ECO:0000256" key="9">
    <source>
        <dbReference type="ARBA" id="ARBA00022967"/>
    </source>
</evidence>
<feature type="transmembrane region" description="Helical" evidence="17">
    <location>
        <begin position="247"/>
        <end position="265"/>
    </location>
</feature>